<name>A0AC60PF65_IXOPE</name>
<protein>
    <submittedName>
        <fullName evidence="1">Uncharacterized protein</fullName>
    </submittedName>
</protein>
<sequence>MTLTASIHTNTTKSSREVMMMMFRDPAFIRHVCCTCGMKQYVPNKPNPVGFTNVVLTGKDGVIYHFGIYKGRETFPHMGPGVAGSSILALVQTVPTYSTVNFDRWFSSFSLVDELVKKKDRHRDSN</sequence>
<evidence type="ECO:0000313" key="2">
    <source>
        <dbReference type="Proteomes" id="UP000805193"/>
    </source>
</evidence>
<reference evidence="1 2" key="1">
    <citation type="journal article" date="2020" name="Cell">
        <title>Large-Scale Comparative Analyses of Tick Genomes Elucidate Their Genetic Diversity and Vector Capacities.</title>
        <authorList>
            <consortium name="Tick Genome and Microbiome Consortium (TIGMIC)"/>
            <person name="Jia N."/>
            <person name="Wang J."/>
            <person name="Shi W."/>
            <person name="Du L."/>
            <person name="Sun Y."/>
            <person name="Zhan W."/>
            <person name="Jiang J.F."/>
            <person name="Wang Q."/>
            <person name="Zhang B."/>
            <person name="Ji P."/>
            <person name="Bell-Sakyi L."/>
            <person name="Cui X.M."/>
            <person name="Yuan T.T."/>
            <person name="Jiang B.G."/>
            <person name="Yang W.F."/>
            <person name="Lam T.T."/>
            <person name="Chang Q.C."/>
            <person name="Ding S.J."/>
            <person name="Wang X.J."/>
            <person name="Zhu J.G."/>
            <person name="Ruan X.D."/>
            <person name="Zhao L."/>
            <person name="Wei J.T."/>
            <person name="Ye R.Z."/>
            <person name="Que T.C."/>
            <person name="Du C.H."/>
            <person name="Zhou Y.H."/>
            <person name="Cheng J.X."/>
            <person name="Dai P.F."/>
            <person name="Guo W.B."/>
            <person name="Han X.H."/>
            <person name="Huang E.J."/>
            <person name="Li L.F."/>
            <person name="Wei W."/>
            <person name="Gao Y.C."/>
            <person name="Liu J.Z."/>
            <person name="Shao H.Z."/>
            <person name="Wang X."/>
            <person name="Wang C.C."/>
            <person name="Yang T.C."/>
            <person name="Huo Q.B."/>
            <person name="Li W."/>
            <person name="Chen H.Y."/>
            <person name="Chen S.E."/>
            <person name="Zhou L.G."/>
            <person name="Ni X.B."/>
            <person name="Tian J.H."/>
            <person name="Sheng Y."/>
            <person name="Liu T."/>
            <person name="Pan Y.S."/>
            <person name="Xia L.Y."/>
            <person name="Li J."/>
            <person name="Zhao F."/>
            <person name="Cao W.C."/>
        </authorList>
    </citation>
    <scope>NUCLEOTIDE SEQUENCE [LARGE SCALE GENOMIC DNA]</scope>
    <source>
        <strain evidence="1">Iper-2018</strain>
    </source>
</reference>
<evidence type="ECO:0000313" key="1">
    <source>
        <dbReference type="EMBL" id="KAG0418695.1"/>
    </source>
</evidence>
<gene>
    <name evidence="1" type="ORF">HPB47_004652</name>
</gene>
<proteinExistence type="predicted"/>
<dbReference type="Proteomes" id="UP000805193">
    <property type="component" value="Unassembled WGS sequence"/>
</dbReference>
<accession>A0AC60PF65</accession>
<organism evidence="1 2">
    <name type="scientific">Ixodes persulcatus</name>
    <name type="common">Taiga tick</name>
    <dbReference type="NCBI Taxonomy" id="34615"/>
    <lineage>
        <taxon>Eukaryota</taxon>
        <taxon>Metazoa</taxon>
        <taxon>Ecdysozoa</taxon>
        <taxon>Arthropoda</taxon>
        <taxon>Chelicerata</taxon>
        <taxon>Arachnida</taxon>
        <taxon>Acari</taxon>
        <taxon>Parasitiformes</taxon>
        <taxon>Ixodida</taxon>
        <taxon>Ixodoidea</taxon>
        <taxon>Ixodidae</taxon>
        <taxon>Ixodinae</taxon>
        <taxon>Ixodes</taxon>
    </lineage>
</organism>
<keyword evidence="2" id="KW-1185">Reference proteome</keyword>
<comment type="caution">
    <text evidence="1">The sequence shown here is derived from an EMBL/GenBank/DDBJ whole genome shotgun (WGS) entry which is preliminary data.</text>
</comment>
<dbReference type="EMBL" id="JABSTQ010010712">
    <property type="protein sequence ID" value="KAG0418695.1"/>
    <property type="molecule type" value="Genomic_DNA"/>
</dbReference>